<comment type="caution">
    <text evidence="2">The sequence shown here is derived from an EMBL/GenBank/DDBJ whole genome shotgun (WGS) entry which is preliminary data.</text>
</comment>
<feature type="transmembrane region" description="Helical" evidence="1">
    <location>
        <begin position="103"/>
        <end position="124"/>
    </location>
</feature>
<proteinExistence type="predicted"/>
<name>A0A1E5PU20_9ACTN</name>
<organism evidence="2 3">
    <name type="scientific">Streptomyces subrutilus</name>
    <dbReference type="NCBI Taxonomy" id="36818"/>
    <lineage>
        <taxon>Bacteria</taxon>
        <taxon>Bacillati</taxon>
        <taxon>Actinomycetota</taxon>
        <taxon>Actinomycetes</taxon>
        <taxon>Kitasatosporales</taxon>
        <taxon>Streptomycetaceae</taxon>
        <taxon>Streptomyces</taxon>
    </lineage>
</organism>
<feature type="transmembrane region" description="Helical" evidence="1">
    <location>
        <begin position="165"/>
        <end position="186"/>
    </location>
</feature>
<dbReference type="RefSeq" id="WP_069921337.1">
    <property type="nucleotide sequence ID" value="NZ_MEHK01000001.1"/>
</dbReference>
<keyword evidence="3" id="KW-1185">Reference proteome</keyword>
<feature type="transmembrane region" description="Helical" evidence="1">
    <location>
        <begin position="72"/>
        <end position="91"/>
    </location>
</feature>
<dbReference type="EMBL" id="MEHK01000001">
    <property type="protein sequence ID" value="OEJ33088.1"/>
    <property type="molecule type" value="Genomic_DNA"/>
</dbReference>
<evidence type="ECO:0000313" key="3">
    <source>
        <dbReference type="Proteomes" id="UP000095705"/>
    </source>
</evidence>
<accession>A0A1E5PU20</accession>
<reference evidence="2 3" key="1">
    <citation type="submission" date="2016-08" db="EMBL/GenBank/DDBJ databases">
        <title>The complete genome of Streptomyces subrutilus 10-1-1.</title>
        <authorList>
            <person name="Chen X."/>
        </authorList>
    </citation>
    <scope>NUCLEOTIDE SEQUENCE [LARGE SCALE GENOMIC DNA]</scope>
    <source>
        <strain evidence="2 3">10-1-1</strain>
    </source>
</reference>
<dbReference type="Proteomes" id="UP000095705">
    <property type="component" value="Unassembled WGS sequence"/>
</dbReference>
<sequence>MAKTPKVVVGAPDERGLRKVLVDGERVGRARSLRELRRILDRAGVAPGYEISYLGEDSTVWPDRTWLRRGTCLFMVAGLAVTAWPLFQIGLSDSGDALTYGGRIAGLSILVVAVVEALSVVAALDYWDKRQWRYSGVLVLVGVVIALLCSVALLVLQVGERFSNYTVIGIALGIWSLVALFVLFKSEAWKGLRIPRKIAIGVIISTLLAGANLAYAQIYVPYVTTPLILTGASFKESNLEAGAAKLYVTVHLYVKNAGEVPVYILGSSYWVRGEPARSKSVDKADKSELIYDGEFVSPDGHVLNPGEEVAQDAVVEIKNPDPRKYEALTAQTEVYVIRKDRMKLTGDYEKSRVSGKTLKESLTKDDPVNPKYKYVTGMSNSSEILNVTRGPQRVTVWRLDRPMWPTVIVDVSPPDQRIAFKSDRPPLNRKAIERYGLSQERGSMAQTPYPELLERARSIEKGATPPPIAPPTPAG</sequence>
<evidence type="ECO:0000313" key="2">
    <source>
        <dbReference type="EMBL" id="OEJ33088.1"/>
    </source>
</evidence>
<dbReference type="AlphaFoldDB" id="A0A1E5PU20"/>
<dbReference type="OrthoDB" id="4061523at2"/>
<feature type="transmembrane region" description="Helical" evidence="1">
    <location>
        <begin position="136"/>
        <end position="159"/>
    </location>
</feature>
<keyword evidence="1" id="KW-0812">Transmembrane</keyword>
<keyword evidence="1" id="KW-1133">Transmembrane helix</keyword>
<feature type="transmembrane region" description="Helical" evidence="1">
    <location>
        <begin position="198"/>
        <end position="220"/>
    </location>
</feature>
<evidence type="ECO:0000256" key="1">
    <source>
        <dbReference type="SAM" id="Phobius"/>
    </source>
</evidence>
<protein>
    <submittedName>
        <fullName evidence="2">Uncharacterized protein</fullName>
    </submittedName>
</protein>
<keyword evidence="1" id="KW-0472">Membrane</keyword>
<gene>
    <name evidence="2" type="ORF">BGK67_18755</name>
</gene>